<evidence type="ECO:0000313" key="2">
    <source>
        <dbReference type="Proteomes" id="UP000217790"/>
    </source>
</evidence>
<sequence length="203" mass="23071">MRTQVHQRILVNPKIWSRGSRDGYRGRSMVHTDGGYGYGSSAVNTVFYGQIRPFTVALLQSSKVEQNIRLDKGRTIVPVFAISIQIYRRSTVISTTVVREFLTRAPIKFTRSSKRVLLLNGRRKNFPKAPLETDSATPTQDIWKVATPAADDSYSIYGDKAKGEHLVRGGEWWPQVRWLFETVEEHLHSDSELCYVGLPTTTK</sequence>
<dbReference type="Proteomes" id="UP000217790">
    <property type="component" value="Unassembled WGS sequence"/>
</dbReference>
<gene>
    <name evidence="1" type="ORF">ARMGADRAFT_1067008</name>
</gene>
<organism evidence="1 2">
    <name type="scientific">Armillaria gallica</name>
    <name type="common">Bulbous honey fungus</name>
    <name type="synonym">Armillaria bulbosa</name>
    <dbReference type="NCBI Taxonomy" id="47427"/>
    <lineage>
        <taxon>Eukaryota</taxon>
        <taxon>Fungi</taxon>
        <taxon>Dikarya</taxon>
        <taxon>Basidiomycota</taxon>
        <taxon>Agaricomycotina</taxon>
        <taxon>Agaricomycetes</taxon>
        <taxon>Agaricomycetidae</taxon>
        <taxon>Agaricales</taxon>
        <taxon>Marasmiineae</taxon>
        <taxon>Physalacriaceae</taxon>
        <taxon>Armillaria</taxon>
    </lineage>
</organism>
<dbReference type="AlphaFoldDB" id="A0A2H3CQH1"/>
<name>A0A2H3CQH1_ARMGA</name>
<dbReference type="EMBL" id="KZ293691">
    <property type="protein sequence ID" value="PBK85301.1"/>
    <property type="molecule type" value="Genomic_DNA"/>
</dbReference>
<proteinExistence type="predicted"/>
<keyword evidence="2" id="KW-1185">Reference proteome</keyword>
<dbReference type="InParanoid" id="A0A2H3CQH1"/>
<evidence type="ECO:0000313" key="1">
    <source>
        <dbReference type="EMBL" id="PBK85301.1"/>
    </source>
</evidence>
<reference evidence="2" key="1">
    <citation type="journal article" date="2017" name="Nat. Ecol. Evol.">
        <title>Genome expansion and lineage-specific genetic innovations in the forest pathogenic fungi Armillaria.</title>
        <authorList>
            <person name="Sipos G."/>
            <person name="Prasanna A.N."/>
            <person name="Walter M.C."/>
            <person name="O'Connor E."/>
            <person name="Balint B."/>
            <person name="Krizsan K."/>
            <person name="Kiss B."/>
            <person name="Hess J."/>
            <person name="Varga T."/>
            <person name="Slot J."/>
            <person name="Riley R."/>
            <person name="Boka B."/>
            <person name="Rigling D."/>
            <person name="Barry K."/>
            <person name="Lee J."/>
            <person name="Mihaltcheva S."/>
            <person name="LaButti K."/>
            <person name="Lipzen A."/>
            <person name="Waldron R."/>
            <person name="Moloney N.M."/>
            <person name="Sperisen C."/>
            <person name="Kredics L."/>
            <person name="Vagvoelgyi C."/>
            <person name="Patrignani A."/>
            <person name="Fitzpatrick D."/>
            <person name="Nagy I."/>
            <person name="Doyle S."/>
            <person name="Anderson J.B."/>
            <person name="Grigoriev I.V."/>
            <person name="Gueldener U."/>
            <person name="Muensterkoetter M."/>
            <person name="Nagy L.G."/>
        </authorList>
    </citation>
    <scope>NUCLEOTIDE SEQUENCE [LARGE SCALE GENOMIC DNA]</scope>
    <source>
        <strain evidence="2">Ar21-2</strain>
    </source>
</reference>
<accession>A0A2H3CQH1</accession>
<protein>
    <submittedName>
        <fullName evidence="1">Uncharacterized protein</fullName>
    </submittedName>
</protein>